<protein>
    <recommendedName>
        <fullName evidence="3">Flagellar assembly protein FliH/Type III secretion system HrpE domain-containing protein</fullName>
    </recommendedName>
</protein>
<evidence type="ECO:0000313" key="1">
    <source>
        <dbReference type="EMBL" id="AQS84030.1"/>
    </source>
</evidence>
<dbReference type="AlphaFoldDB" id="A0A1U9KE05"/>
<keyword evidence="2" id="KW-1185">Reference proteome</keyword>
<evidence type="ECO:0000313" key="2">
    <source>
        <dbReference type="Proteomes" id="UP000188937"/>
    </source>
</evidence>
<dbReference type="STRING" id="435.A0U92_03750"/>
<name>A0A1U9KE05_ACEAC</name>
<organism evidence="1 2">
    <name type="scientific">Acetobacter aceti</name>
    <dbReference type="NCBI Taxonomy" id="435"/>
    <lineage>
        <taxon>Bacteria</taxon>
        <taxon>Pseudomonadati</taxon>
        <taxon>Pseudomonadota</taxon>
        <taxon>Alphaproteobacteria</taxon>
        <taxon>Acetobacterales</taxon>
        <taxon>Acetobacteraceae</taxon>
        <taxon>Acetobacter</taxon>
        <taxon>Acetobacter subgen. Acetobacter</taxon>
    </lineage>
</organism>
<accession>A0A1U9KE05</accession>
<dbReference type="EMBL" id="CP014692">
    <property type="protein sequence ID" value="AQS84030.1"/>
    <property type="molecule type" value="Genomic_DNA"/>
</dbReference>
<dbReference type="OrthoDB" id="7258736at2"/>
<dbReference type="RefSeq" id="WP_077812065.1">
    <property type="nucleotide sequence ID" value="NZ_CP014692.1"/>
</dbReference>
<reference evidence="1 2" key="1">
    <citation type="submission" date="2016-03" db="EMBL/GenBank/DDBJ databases">
        <title>Acetic acid bacteria sequencing.</title>
        <authorList>
            <person name="Brandt J."/>
            <person name="Jakob F."/>
            <person name="Vogel R.F."/>
        </authorList>
    </citation>
    <scope>NUCLEOTIDE SEQUENCE [LARGE SCALE GENOMIC DNA]</scope>
    <source>
        <strain evidence="1 2">TMW2.1153</strain>
    </source>
</reference>
<gene>
    <name evidence="1" type="ORF">A0U92_03750</name>
</gene>
<evidence type="ECO:0008006" key="3">
    <source>
        <dbReference type="Google" id="ProtNLM"/>
    </source>
</evidence>
<sequence length="236" mass="26801">MNACIVLSGENRSGILFAEDFDAVIENDNDFSENHEDSVSEEPDLPPVLTYSQEEMDAAIEKSVSDAIEKTRSEMDICHQKEIQKIEEENKEGLHSLLESIDKKIEMSLTLYSTNLSKSIVEAVVSAFPSWGNSQKYLWSSNVLESVLPFFSDNFDISIKIHPDCCSEIREIFPEESFVKKSWIKFIEDSSLNRTDFDIQYADGKVFRNIDFIVSNILTDLLNSMSQSQKEEVANG</sequence>
<dbReference type="Proteomes" id="UP000188937">
    <property type="component" value="Chromosome"/>
</dbReference>
<dbReference type="KEGG" id="aace:A0U92_03750"/>
<proteinExistence type="predicted"/>